<dbReference type="FunFam" id="3.40.50.300:FF:000819">
    <property type="entry name" value="ATP dependent RNA helicase, putative"/>
    <property type="match status" value="1"/>
</dbReference>
<dbReference type="Pfam" id="PF00271">
    <property type="entry name" value="Helicase_C"/>
    <property type="match status" value="1"/>
</dbReference>
<dbReference type="PROSITE" id="PS51192">
    <property type="entry name" value="HELICASE_ATP_BIND_1"/>
    <property type="match status" value="1"/>
</dbReference>
<keyword evidence="16" id="KW-1185">Reference proteome</keyword>
<keyword evidence="5" id="KW-0547">Nucleotide-binding</keyword>
<feature type="domain" description="Helicase ATP-binding" evidence="13">
    <location>
        <begin position="609"/>
        <end position="780"/>
    </location>
</feature>
<dbReference type="InterPro" id="IPR014001">
    <property type="entry name" value="Helicase_ATP-bd"/>
</dbReference>
<dbReference type="SMART" id="SM00490">
    <property type="entry name" value="HELICc"/>
    <property type="match status" value="1"/>
</dbReference>
<dbReference type="Pfam" id="PF21010">
    <property type="entry name" value="HA2_C"/>
    <property type="match status" value="1"/>
</dbReference>
<dbReference type="VEuPathDB" id="FungiDB:TAPDE_004026"/>
<feature type="region of interest" description="Disordered" evidence="12">
    <location>
        <begin position="311"/>
        <end position="344"/>
    </location>
</feature>
<evidence type="ECO:0000256" key="12">
    <source>
        <dbReference type="SAM" id="MobiDB-lite"/>
    </source>
</evidence>
<dbReference type="EC" id="3.6.4.13" evidence="2"/>
<keyword evidence="4" id="KW-0934">Plastid</keyword>
<dbReference type="Pfam" id="PF07717">
    <property type="entry name" value="OB_NTP_bind"/>
    <property type="match status" value="1"/>
</dbReference>
<dbReference type="eggNOG" id="KOG0920">
    <property type="taxonomic scope" value="Eukaryota"/>
</dbReference>
<dbReference type="STRING" id="1097556.R4XK70"/>
<keyword evidence="10" id="KW-0809">Transit peptide</keyword>
<dbReference type="InterPro" id="IPR001650">
    <property type="entry name" value="Helicase_C-like"/>
</dbReference>
<dbReference type="EMBL" id="CAHR02000172">
    <property type="protein sequence ID" value="CCG83713.1"/>
    <property type="molecule type" value="Genomic_DNA"/>
</dbReference>
<keyword evidence="8" id="KW-0067">ATP-binding</keyword>
<dbReference type="InterPro" id="IPR007502">
    <property type="entry name" value="Helicase-assoc_dom"/>
</dbReference>
<evidence type="ECO:0000256" key="1">
    <source>
        <dbReference type="ARBA" id="ARBA00004229"/>
    </source>
</evidence>
<proteinExistence type="predicted"/>
<feature type="compositionally biased region" description="Basic residues" evidence="12">
    <location>
        <begin position="1"/>
        <end position="10"/>
    </location>
</feature>
<organism evidence="15 16">
    <name type="scientific">Taphrina deformans (strain PYCC 5710 / ATCC 11124 / CBS 356.35 / IMI 108563 / JCM 9778 / NBRC 8474)</name>
    <name type="common">Peach leaf curl fungus</name>
    <name type="synonym">Lalaria deformans</name>
    <dbReference type="NCBI Taxonomy" id="1097556"/>
    <lineage>
        <taxon>Eukaryota</taxon>
        <taxon>Fungi</taxon>
        <taxon>Dikarya</taxon>
        <taxon>Ascomycota</taxon>
        <taxon>Taphrinomycotina</taxon>
        <taxon>Taphrinomycetes</taxon>
        <taxon>Taphrinales</taxon>
        <taxon>Taphrinaceae</taxon>
        <taxon>Taphrina</taxon>
    </lineage>
</organism>
<evidence type="ECO:0000256" key="4">
    <source>
        <dbReference type="ARBA" id="ARBA00022640"/>
    </source>
</evidence>
<evidence type="ECO:0000313" key="15">
    <source>
        <dbReference type="EMBL" id="CCG83713.1"/>
    </source>
</evidence>
<dbReference type="Pfam" id="PF00270">
    <property type="entry name" value="DEAD"/>
    <property type="match status" value="1"/>
</dbReference>
<dbReference type="FunFam" id="3.40.50.300:FF:000500">
    <property type="entry name" value="ATP-dependent RNA helicase DHX29"/>
    <property type="match status" value="1"/>
</dbReference>
<dbReference type="Gene3D" id="1.20.120.1080">
    <property type="match status" value="1"/>
</dbReference>
<dbReference type="Proteomes" id="UP000013776">
    <property type="component" value="Unassembled WGS sequence"/>
</dbReference>
<feature type="compositionally biased region" description="Polar residues" evidence="12">
    <location>
        <begin position="12"/>
        <end position="23"/>
    </location>
</feature>
<dbReference type="InterPro" id="IPR011709">
    <property type="entry name" value="DEAD-box_helicase_OB_fold"/>
</dbReference>
<evidence type="ECO:0000256" key="11">
    <source>
        <dbReference type="ARBA" id="ARBA00047984"/>
    </source>
</evidence>
<name>R4XK70_TAPDE</name>
<evidence type="ECO:0000256" key="10">
    <source>
        <dbReference type="ARBA" id="ARBA00022946"/>
    </source>
</evidence>
<dbReference type="CDD" id="cd18791">
    <property type="entry name" value="SF2_C_RHA"/>
    <property type="match status" value="1"/>
</dbReference>
<evidence type="ECO:0000256" key="8">
    <source>
        <dbReference type="ARBA" id="ARBA00022840"/>
    </source>
</evidence>
<dbReference type="GO" id="GO:0003724">
    <property type="term" value="F:RNA helicase activity"/>
    <property type="evidence" value="ECO:0007669"/>
    <property type="project" value="UniProtKB-EC"/>
</dbReference>
<feature type="region of interest" description="Disordered" evidence="12">
    <location>
        <begin position="1"/>
        <end position="38"/>
    </location>
</feature>
<protein>
    <recommendedName>
        <fullName evidence="2">RNA helicase</fullName>
        <ecNumber evidence="2">3.6.4.13</ecNumber>
    </recommendedName>
</protein>
<dbReference type="InterPro" id="IPR027417">
    <property type="entry name" value="P-loop_NTPase"/>
</dbReference>
<evidence type="ECO:0000256" key="5">
    <source>
        <dbReference type="ARBA" id="ARBA00022741"/>
    </source>
</evidence>
<keyword evidence="7" id="KW-0347">Helicase</keyword>
<evidence type="ECO:0000313" key="16">
    <source>
        <dbReference type="Proteomes" id="UP000013776"/>
    </source>
</evidence>
<dbReference type="SMART" id="SM00847">
    <property type="entry name" value="HA2"/>
    <property type="match status" value="1"/>
</dbReference>
<dbReference type="Pfam" id="PF04408">
    <property type="entry name" value="WHD_HA2"/>
    <property type="match status" value="1"/>
</dbReference>
<gene>
    <name evidence="15" type="ORF">TAPDE_004026</name>
</gene>
<dbReference type="FunFam" id="1.20.120.1080:FF:000002">
    <property type="entry name" value="Putative ATP-dependent RNA helicase DHX36"/>
    <property type="match status" value="1"/>
</dbReference>
<dbReference type="CDD" id="cd17917">
    <property type="entry name" value="DEXHc_RHA-like"/>
    <property type="match status" value="1"/>
</dbReference>
<comment type="caution">
    <text evidence="15">The sequence shown here is derived from an EMBL/GenBank/DDBJ whole genome shotgun (WGS) entry which is preliminary data.</text>
</comment>
<dbReference type="OrthoDB" id="5600252at2759"/>
<dbReference type="PANTHER" id="PTHR18934">
    <property type="entry name" value="ATP-DEPENDENT RNA HELICASE"/>
    <property type="match status" value="1"/>
</dbReference>
<feature type="region of interest" description="Disordered" evidence="12">
    <location>
        <begin position="814"/>
        <end position="833"/>
    </location>
</feature>
<evidence type="ECO:0000256" key="2">
    <source>
        <dbReference type="ARBA" id="ARBA00012552"/>
    </source>
</evidence>
<dbReference type="InterPro" id="IPR048333">
    <property type="entry name" value="HA2_WH"/>
</dbReference>
<accession>R4XK70</accession>
<dbReference type="GO" id="GO:0016787">
    <property type="term" value="F:hydrolase activity"/>
    <property type="evidence" value="ECO:0007669"/>
    <property type="project" value="UniProtKB-KW"/>
</dbReference>
<evidence type="ECO:0000259" key="14">
    <source>
        <dbReference type="PROSITE" id="PS51194"/>
    </source>
</evidence>
<evidence type="ECO:0000259" key="13">
    <source>
        <dbReference type="PROSITE" id="PS51192"/>
    </source>
</evidence>
<dbReference type="SMART" id="SM00487">
    <property type="entry name" value="DEXDc"/>
    <property type="match status" value="1"/>
</dbReference>
<dbReference type="InterPro" id="IPR011545">
    <property type="entry name" value="DEAD/DEAH_box_helicase_dom"/>
</dbReference>
<keyword evidence="3" id="KW-0150">Chloroplast</keyword>
<dbReference type="GO" id="GO:0003723">
    <property type="term" value="F:RNA binding"/>
    <property type="evidence" value="ECO:0007669"/>
    <property type="project" value="UniProtKB-KW"/>
</dbReference>
<evidence type="ECO:0000256" key="9">
    <source>
        <dbReference type="ARBA" id="ARBA00022884"/>
    </source>
</evidence>
<reference evidence="15 16" key="1">
    <citation type="journal article" date="2013" name="MBio">
        <title>Genome sequencing of the plant pathogen Taphrina deformans, the causal agent of peach leaf curl.</title>
        <authorList>
            <person name="Cisse O.H."/>
            <person name="Almeida J.M.G.C.F."/>
            <person name="Fonseca A."/>
            <person name="Kumar A.A."/>
            <person name="Salojaervi J."/>
            <person name="Overmyer K."/>
            <person name="Hauser P.M."/>
            <person name="Pagni M."/>
        </authorList>
    </citation>
    <scope>NUCLEOTIDE SEQUENCE [LARGE SCALE GENOMIC DNA]</scope>
    <source>
        <strain evidence="16">PYCC 5710 / ATCC 11124 / CBS 356.35 / IMI 108563 / JCM 9778 / NBRC 8474</strain>
    </source>
</reference>
<feature type="domain" description="Helicase C-terminal" evidence="14">
    <location>
        <begin position="872"/>
        <end position="1038"/>
    </location>
</feature>
<keyword evidence="9" id="KW-0694">RNA-binding</keyword>
<evidence type="ECO:0000256" key="7">
    <source>
        <dbReference type="ARBA" id="ARBA00022806"/>
    </source>
</evidence>
<evidence type="ECO:0000256" key="3">
    <source>
        <dbReference type="ARBA" id="ARBA00022528"/>
    </source>
</evidence>
<dbReference type="PROSITE" id="PS51194">
    <property type="entry name" value="HELICASE_CTER"/>
    <property type="match status" value="1"/>
</dbReference>
<keyword evidence="6" id="KW-0378">Hydrolase</keyword>
<feature type="region of interest" description="Disordered" evidence="12">
    <location>
        <begin position="377"/>
        <end position="402"/>
    </location>
</feature>
<feature type="compositionally biased region" description="Acidic residues" evidence="12">
    <location>
        <begin position="824"/>
        <end position="833"/>
    </location>
</feature>
<dbReference type="SUPFAM" id="SSF52540">
    <property type="entry name" value="P-loop containing nucleoside triphosphate hydrolases"/>
    <property type="match status" value="1"/>
</dbReference>
<dbReference type="PANTHER" id="PTHR18934:SF145">
    <property type="entry name" value="ATP-DEPENDENT RNA HELICASE DHX57-RELATED"/>
    <property type="match status" value="1"/>
</dbReference>
<feature type="compositionally biased region" description="Low complexity" evidence="12">
    <location>
        <begin position="323"/>
        <end position="341"/>
    </location>
</feature>
<dbReference type="GO" id="GO:0005524">
    <property type="term" value="F:ATP binding"/>
    <property type="evidence" value="ECO:0007669"/>
    <property type="project" value="UniProtKB-KW"/>
</dbReference>
<comment type="subcellular location">
    <subcellularLocation>
        <location evidence="1">Plastid</location>
        <location evidence="1">Chloroplast</location>
    </subcellularLocation>
</comment>
<sequence>MPPKKSKKKAQAGNNRGFATTSVPAKAKEPTRPITPEVQTSIDTTPTIDVADVEAARCKAVEQENLLKRTTENSQIVDGGMKAFNRVVTDMDVDKRSRTSCIQISLAENHVASILRLALSDEGKSTTDQRNEIEDLQSLYTGEQLLRKLGLSEAVVQQVLLKAKDISKPEALLEHLVLFTDLNIDFENTNRRMVTSKWGLDNSQPVAPTVTTSSRMTELLSDEEDQDELEKDPNGFYIANQLELLTLQAQAKRTSTFDDSVARLKKRSRVIQNQLSFDAKSSNSEVRRVVKTGYLKRATIEARLACTEGTNQSANVNSEKASDSMSPPSDDQSSASPTSLSEVDGSDAKDILLAAGRPLSPMSSDTSEDIPSTLFAEEQSEGPAPGNGAATLPSVHSSQDCTQQTPFPFQLPKSSNNISPLKLLQTYMKRADKQAKEEFDPATISLTIRFSSAKVARRQVMIQETKFSFPDEETAKNYLCLKALFSVQELASEKAGSRFSGPFRSAWQLLEDEEEEVRKADIVLKVQNVRDILSMRSGSPKNPFSQTTKEQVISATDVDESVSTRHNFRDSSSDVIFQIWDRLRTSDSYASMLNYRRTLPIASYREALLSSIYNNQVTIVCGETGCGKSTQLPTFILEDAMSQMTSCKIYVTEPRRISAISLASRVSAELGENRRAISAGESLLGFSIRLDSQVSEKSRLIYATTGIVLRMLEENTDLGGITHLIIDEVHERSIESDFLLIVVKRLLRTRRDLRVVLMSATLQSERFNDYFGGHCSIFNVPGRTYPVEQLFLEDAIELSEYVCDDGSYYARRGSTPDGRNSWEVPDDQEDDSNAEEELVTYSDRTIRALKVLDPYKINFDLICLLLDHLEGHMERSLTQAILIFLPGIGEIRRLMDTLHAHKTFGDERMWIIYPLHSSIPNDQQQAAFDVPPRGVRKIVLATNIAETGITIPDITCVIDTGKHKESRFDARRQLNKLVETFIAKSNAKQRMGRAGRVQAGICFHLFSKARYDRMAEHQLPEFQRLNLDDLALRVKTVQLGGIEDVLLEALDAPTPENVKRSINRLIEVGALDDRQDLTSLGRHLAKLPVDITLGKLILLGVRYACLDPCLVIAASLSSKSPFESPIGKEREASNAKQLFIRAESDFITTWTAYNKWRAVCEENSRHEHKFCRNSFLSVKNLGAIEELRLQYLKILVESGLFPVSESDRRGIQRARFASSRDGFVSVPPFMSANNNIFPFVEACLTSAFYPNLINVQDGFRTIAKGQAVTIHPSSINYHRQTFSKRWINFFGLLKTKVATHAHDTGLVDDYIVALFCGTHVEVKPFSGTISIDHNRVKFMTRDLRTLMAVAFLRENLQKQFSAFLDCLPLNDEWLEVLQEIVSSFEAVAKQKLK</sequence>
<dbReference type="Gene3D" id="3.40.50.300">
    <property type="entry name" value="P-loop containing nucleotide triphosphate hydrolases"/>
    <property type="match status" value="2"/>
</dbReference>
<comment type="catalytic activity">
    <reaction evidence="11">
        <text>ATP + H2O = ADP + phosphate + H(+)</text>
        <dbReference type="Rhea" id="RHEA:13065"/>
        <dbReference type="ChEBI" id="CHEBI:15377"/>
        <dbReference type="ChEBI" id="CHEBI:15378"/>
        <dbReference type="ChEBI" id="CHEBI:30616"/>
        <dbReference type="ChEBI" id="CHEBI:43474"/>
        <dbReference type="ChEBI" id="CHEBI:456216"/>
        <dbReference type="EC" id="3.6.4.13"/>
    </reaction>
</comment>
<evidence type="ECO:0000256" key="6">
    <source>
        <dbReference type="ARBA" id="ARBA00022801"/>
    </source>
</evidence>